<name>A0A644U0H9_9ZZZZ</name>
<sequence length="63" mass="6958">MCAGEADHGPAVCSGTEEYRFSKEGSCPADKEVAGNANMERYNENMRPLIERDIAEVMKMMEG</sequence>
<proteinExistence type="predicted"/>
<organism evidence="1">
    <name type="scientific">bioreactor metagenome</name>
    <dbReference type="NCBI Taxonomy" id="1076179"/>
    <lineage>
        <taxon>unclassified sequences</taxon>
        <taxon>metagenomes</taxon>
        <taxon>ecological metagenomes</taxon>
    </lineage>
</organism>
<gene>
    <name evidence="1" type="ORF">SDC9_18526</name>
</gene>
<accession>A0A644U0H9</accession>
<comment type="caution">
    <text evidence="1">The sequence shown here is derived from an EMBL/GenBank/DDBJ whole genome shotgun (WGS) entry which is preliminary data.</text>
</comment>
<dbReference type="AlphaFoldDB" id="A0A644U0H9"/>
<reference evidence="1" key="1">
    <citation type="submission" date="2019-08" db="EMBL/GenBank/DDBJ databases">
        <authorList>
            <person name="Kucharzyk K."/>
            <person name="Murdoch R.W."/>
            <person name="Higgins S."/>
            <person name="Loffler F."/>
        </authorList>
    </citation>
    <scope>NUCLEOTIDE SEQUENCE</scope>
</reference>
<evidence type="ECO:0000313" key="1">
    <source>
        <dbReference type="EMBL" id="MPL72736.1"/>
    </source>
</evidence>
<protein>
    <submittedName>
        <fullName evidence="1">Uncharacterized protein</fullName>
    </submittedName>
</protein>
<dbReference type="EMBL" id="VSSQ01000067">
    <property type="protein sequence ID" value="MPL72736.1"/>
    <property type="molecule type" value="Genomic_DNA"/>
</dbReference>